<evidence type="ECO:0000256" key="7">
    <source>
        <dbReference type="ARBA" id="ARBA00023008"/>
    </source>
</evidence>
<evidence type="ECO:0000313" key="12">
    <source>
        <dbReference type="EMBL" id="KAF2799823.1"/>
    </source>
</evidence>
<evidence type="ECO:0000256" key="10">
    <source>
        <dbReference type="ARBA" id="ARBA00023180"/>
    </source>
</evidence>
<keyword evidence="6" id="KW-0560">Oxidoreductase</keyword>
<dbReference type="GO" id="GO:0004497">
    <property type="term" value="F:monooxygenase activity"/>
    <property type="evidence" value="ECO:0007669"/>
    <property type="project" value="UniProtKB-KW"/>
</dbReference>
<evidence type="ECO:0008006" key="14">
    <source>
        <dbReference type="Google" id="ProtNLM"/>
    </source>
</evidence>
<dbReference type="EMBL" id="MU001758">
    <property type="protein sequence ID" value="KAF2799823.1"/>
    <property type="molecule type" value="Genomic_DNA"/>
</dbReference>
<evidence type="ECO:0000313" key="13">
    <source>
        <dbReference type="Proteomes" id="UP000799757"/>
    </source>
</evidence>
<name>A0A6A6XUB7_9PLEO</name>
<organism evidence="12 13">
    <name type="scientific">Melanomma pulvis-pyrius CBS 109.77</name>
    <dbReference type="NCBI Taxonomy" id="1314802"/>
    <lineage>
        <taxon>Eukaryota</taxon>
        <taxon>Fungi</taxon>
        <taxon>Dikarya</taxon>
        <taxon>Ascomycota</taxon>
        <taxon>Pezizomycotina</taxon>
        <taxon>Dothideomycetes</taxon>
        <taxon>Pleosporomycetidae</taxon>
        <taxon>Pleosporales</taxon>
        <taxon>Melanommataceae</taxon>
        <taxon>Melanomma</taxon>
    </lineage>
</organism>
<protein>
    <recommendedName>
        <fullName evidence="14">Proteophosphoglycan ppg4</fullName>
    </recommendedName>
</protein>
<comment type="subcellular location">
    <subcellularLocation>
        <location evidence="2">Secreted</location>
    </subcellularLocation>
</comment>
<evidence type="ECO:0000256" key="1">
    <source>
        <dbReference type="ARBA" id="ARBA00001973"/>
    </source>
</evidence>
<keyword evidence="7" id="KW-0186">Copper</keyword>
<reference evidence="12" key="1">
    <citation type="journal article" date="2020" name="Stud. Mycol.">
        <title>101 Dothideomycetes genomes: a test case for predicting lifestyles and emergence of pathogens.</title>
        <authorList>
            <person name="Haridas S."/>
            <person name="Albert R."/>
            <person name="Binder M."/>
            <person name="Bloem J."/>
            <person name="Labutti K."/>
            <person name="Salamov A."/>
            <person name="Andreopoulos B."/>
            <person name="Baker S."/>
            <person name="Barry K."/>
            <person name="Bills G."/>
            <person name="Bluhm B."/>
            <person name="Cannon C."/>
            <person name="Castanera R."/>
            <person name="Culley D."/>
            <person name="Daum C."/>
            <person name="Ezra D."/>
            <person name="Gonzalez J."/>
            <person name="Henrissat B."/>
            <person name="Kuo A."/>
            <person name="Liang C."/>
            <person name="Lipzen A."/>
            <person name="Lutzoni F."/>
            <person name="Magnuson J."/>
            <person name="Mondo S."/>
            <person name="Nolan M."/>
            <person name="Ohm R."/>
            <person name="Pangilinan J."/>
            <person name="Park H.-J."/>
            <person name="Ramirez L."/>
            <person name="Alfaro M."/>
            <person name="Sun H."/>
            <person name="Tritt A."/>
            <person name="Yoshinaga Y."/>
            <person name="Zwiers L.-H."/>
            <person name="Turgeon B."/>
            <person name="Goodwin S."/>
            <person name="Spatafora J."/>
            <person name="Crous P."/>
            <person name="Grigoriev I."/>
        </authorList>
    </citation>
    <scope>NUCLEOTIDE SEQUENCE</scope>
    <source>
        <strain evidence="12">CBS 109.77</strain>
    </source>
</reference>
<evidence type="ECO:0000256" key="5">
    <source>
        <dbReference type="ARBA" id="ARBA00022729"/>
    </source>
</evidence>
<comment type="cofactor">
    <cofactor evidence="1">
        <name>Cu(2+)</name>
        <dbReference type="ChEBI" id="CHEBI:29036"/>
    </cofactor>
</comment>
<evidence type="ECO:0000256" key="9">
    <source>
        <dbReference type="ARBA" id="ARBA00023157"/>
    </source>
</evidence>
<keyword evidence="13" id="KW-1185">Reference proteome</keyword>
<evidence type="ECO:0000256" key="8">
    <source>
        <dbReference type="ARBA" id="ARBA00023033"/>
    </source>
</evidence>
<dbReference type="GO" id="GO:0005576">
    <property type="term" value="C:extracellular region"/>
    <property type="evidence" value="ECO:0007669"/>
    <property type="project" value="UniProtKB-SubCell"/>
</dbReference>
<keyword evidence="4" id="KW-0479">Metal-binding</keyword>
<keyword evidence="8" id="KW-0503">Monooxygenase</keyword>
<dbReference type="AlphaFoldDB" id="A0A6A6XUB7"/>
<sequence>LALATSISAHTAAWAPGMYCRGGADPNVDDQNTNLVVNPLYDLTKEDWWFQHHRGCDMVPPKAGEFLSVPANGEFSVELAHNRAFTTLSYEGKQVTDWPDGGVHDDNWDAGKKEDGSPACLEDGALHTTNLSTQGATAWAISYESELSAVTMENLVVFSTLDHTPWKRNATYKVPDLKECPEGGCHCAWLWIPNGCGEPNMYMQGFKCKVTNAKSTAPLAKAQVPAYCADDQSKCVKGAKQMLAWHQRTGNNIETPDGTTPNYNTKCGW</sequence>
<evidence type="ECO:0000256" key="4">
    <source>
        <dbReference type="ARBA" id="ARBA00022723"/>
    </source>
</evidence>
<evidence type="ECO:0000256" key="3">
    <source>
        <dbReference type="ARBA" id="ARBA00022525"/>
    </source>
</evidence>
<dbReference type="GO" id="GO:0046872">
    <property type="term" value="F:metal ion binding"/>
    <property type="evidence" value="ECO:0007669"/>
    <property type="project" value="UniProtKB-KW"/>
</dbReference>
<dbReference type="InterPro" id="IPR054497">
    <property type="entry name" value="LPMO_AA14"/>
</dbReference>
<evidence type="ECO:0000256" key="11">
    <source>
        <dbReference type="ARBA" id="ARBA00046340"/>
    </source>
</evidence>
<dbReference type="Proteomes" id="UP000799757">
    <property type="component" value="Unassembled WGS sequence"/>
</dbReference>
<dbReference type="Pfam" id="PF22810">
    <property type="entry name" value="LPMO_AA14"/>
    <property type="match status" value="1"/>
</dbReference>
<proteinExistence type="inferred from homology"/>
<evidence type="ECO:0000256" key="2">
    <source>
        <dbReference type="ARBA" id="ARBA00004613"/>
    </source>
</evidence>
<evidence type="ECO:0000256" key="6">
    <source>
        <dbReference type="ARBA" id="ARBA00023002"/>
    </source>
</evidence>
<keyword evidence="5" id="KW-0732">Signal</keyword>
<keyword evidence="3" id="KW-0964">Secreted</keyword>
<feature type="non-terminal residue" evidence="12">
    <location>
        <position position="1"/>
    </location>
</feature>
<accession>A0A6A6XUB7</accession>
<keyword evidence="10" id="KW-0325">Glycoprotein</keyword>
<dbReference type="Gene3D" id="2.70.50.70">
    <property type="match status" value="1"/>
</dbReference>
<feature type="non-terminal residue" evidence="12">
    <location>
        <position position="269"/>
    </location>
</feature>
<dbReference type="OrthoDB" id="2019572at2759"/>
<keyword evidence="9" id="KW-1015">Disulfide bond</keyword>
<comment type="similarity">
    <text evidence="11">Belongs to the polysaccharide monooxygenase AA14 family.</text>
</comment>
<gene>
    <name evidence="12" type="ORF">K505DRAFT_190074</name>
</gene>